<evidence type="ECO:0000256" key="1">
    <source>
        <dbReference type="ARBA" id="ARBA00022801"/>
    </source>
</evidence>
<proteinExistence type="predicted"/>
<reference evidence="3" key="1">
    <citation type="submission" date="2020-09" db="EMBL/GenBank/DDBJ databases">
        <title>A novel bacterium of genus Mangrovicoccus, isolated from South China Sea.</title>
        <authorList>
            <person name="Huang H."/>
            <person name="Mo K."/>
            <person name="Hu Y."/>
        </authorList>
    </citation>
    <scope>NUCLEOTIDE SEQUENCE</scope>
    <source>
        <strain evidence="3">HB182678</strain>
    </source>
</reference>
<dbReference type="EMBL" id="JACVXA010000049">
    <property type="protein sequence ID" value="MBE3639520.1"/>
    <property type="molecule type" value="Genomic_DNA"/>
</dbReference>
<dbReference type="Proteomes" id="UP000609121">
    <property type="component" value="Unassembled WGS sequence"/>
</dbReference>
<evidence type="ECO:0000313" key="3">
    <source>
        <dbReference type="EMBL" id="MBE3639520.1"/>
    </source>
</evidence>
<protein>
    <submittedName>
        <fullName evidence="3">CocE/NonD family hydrolase</fullName>
    </submittedName>
</protein>
<sequence length="562" mass="59070">MTLDLTPSFDPHAPTVALPPVAGVQPVETAAMTTADGTRLDADIWRPEGDGPWPVLLQRQAYGRRIGCTICYAHPAWYAAQGYMVVVQDVRGRGTSEGRFWPGRHEAQDGAEAVEWAARLPGSDGRVAMYGFSYQAYDQLLAATGDSPSLAALIPAMGPWDPARTWIFEGGSFKLGQMAGWGTQITVEGARRAGDAAAYARLKAGAAALFAGEVPGHPGALMGSGEIGHYPDWVARGIDDPEWQAISPAASLDRLRARGLPMLFIGGWFDGHLHSTLQAFADLDRAGDPAMRLMVGPWIHFPWTRRAAGLDFGPEAAADTDRAQIAFLDAVLKGKGRLEAGDRVQLFDLGQRTWRRHAAMPAAATQAFLAGSGRAATRMGDGTLAAAAAAGTELMVHDPWRAAPSAGPGAGPVDRRATDERSDVMTFDTAPQAGPVTIEGPLALQMDISADRPSFDVSATLSILRADGRAHAIAEGYLHLRTRPEAPVALDLGATCVTLAPGEALRLSVAAAAFPAHAVNPGTGADPVAAPLASALITTLHLSCGEDSRLDLPVADGVLQLC</sequence>
<evidence type="ECO:0000259" key="2">
    <source>
        <dbReference type="SMART" id="SM00939"/>
    </source>
</evidence>
<dbReference type="GO" id="GO:0008239">
    <property type="term" value="F:dipeptidyl-peptidase activity"/>
    <property type="evidence" value="ECO:0007669"/>
    <property type="project" value="InterPro"/>
</dbReference>
<keyword evidence="1 3" id="KW-0378">Hydrolase</keyword>
<evidence type="ECO:0000313" key="4">
    <source>
        <dbReference type="Proteomes" id="UP000609121"/>
    </source>
</evidence>
<dbReference type="AlphaFoldDB" id="A0A8J6YXB5"/>
<dbReference type="Pfam" id="PF02129">
    <property type="entry name" value="Peptidase_S15"/>
    <property type="match status" value="1"/>
</dbReference>
<name>A0A8J6YXB5_9RHOB</name>
<accession>A0A8J6YXB5</accession>
<feature type="domain" description="Xaa-Pro dipeptidyl-peptidase C-terminal" evidence="2">
    <location>
        <begin position="325"/>
        <end position="551"/>
    </location>
</feature>
<dbReference type="RefSeq" id="WP_193184271.1">
    <property type="nucleotide sequence ID" value="NZ_JACVXA010000049.1"/>
</dbReference>
<organism evidence="3 4">
    <name type="scientific">Mangrovicoccus algicola</name>
    <dbReference type="NCBI Taxonomy" id="2771008"/>
    <lineage>
        <taxon>Bacteria</taxon>
        <taxon>Pseudomonadati</taxon>
        <taxon>Pseudomonadota</taxon>
        <taxon>Alphaproteobacteria</taxon>
        <taxon>Rhodobacterales</taxon>
        <taxon>Paracoccaceae</taxon>
        <taxon>Mangrovicoccus</taxon>
    </lineage>
</organism>
<dbReference type="InterPro" id="IPR029058">
    <property type="entry name" value="AB_hydrolase_fold"/>
</dbReference>
<comment type="caution">
    <text evidence="3">The sequence shown here is derived from an EMBL/GenBank/DDBJ whole genome shotgun (WGS) entry which is preliminary data.</text>
</comment>
<dbReference type="SUPFAM" id="SSF53474">
    <property type="entry name" value="alpha/beta-Hydrolases"/>
    <property type="match status" value="1"/>
</dbReference>
<dbReference type="Pfam" id="PF08530">
    <property type="entry name" value="PepX_C"/>
    <property type="match status" value="1"/>
</dbReference>
<dbReference type="SUPFAM" id="SSF49785">
    <property type="entry name" value="Galactose-binding domain-like"/>
    <property type="match status" value="1"/>
</dbReference>
<dbReference type="SMART" id="SM00939">
    <property type="entry name" value="PepX_C"/>
    <property type="match status" value="1"/>
</dbReference>
<dbReference type="NCBIfam" id="TIGR00976">
    <property type="entry name" value="CocE_NonD"/>
    <property type="match status" value="1"/>
</dbReference>
<dbReference type="Gene3D" id="1.10.3020.10">
    <property type="entry name" value="alpha-amino acid ester hydrolase ( Helical cap domain)"/>
    <property type="match status" value="1"/>
</dbReference>
<dbReference type="InterPro" id="IPR013736">
    <property type="entry name" value="Xaa-Pro_dipept_C"/>
</dbReference>
<keyword evidence="4" id="KW-1185">Reference proteome</keyword>
<dbReference type="InterPro" id="IPR000383">
    <property type="entry name" value="Xaa-Pro-like_dom"/>
</dbReference>
<dbReference type="Gene3D" id="2.60.120.260">
    <property type="entry name" value="Galactose-binding domain-like"/>
    <property type="match status" value="1"/>
</dbReference>
<dbReference type="InterPro" id="IPR008979">
    <property type="entry name" value="Galactose-bd-like_sf"/>
</dbReference>
<dbReference type="InterPro" id="IPR005674">
    <property type="entry name" value="CocE/Ser_esterase"/>
</dbReference>
<gene>
    <name evidence="3" type="ORF">ICN82_15060</name>
</gene>
<dbReference type="Gene3D" id="3.40.50.1820">
    <property type="entry name" value="alpha/beta hydrolase"/>
    <property type="match status" value="1"/>
</dbReference>